<dbReference type="EMBL" id="MN740138">
    <property type="protein sequence ID" value="QHT89289.1"/>
    <property type="molecule type" value="Genomic_DNA"/>
</dbReference>
<accession>A0A6C0I950</accession>
<proteinExistence type="predicted"/>
<sequence length="40" mass="4355">MRNISIEITFAEMTSSTGDLHGELVISRVGSTNFVKIVSN</sequence>
<organism evidence="1">
    <name type="scientific">viral metagenome</name>
    <dbReference type="NCBI Taxonomy" id="1070528"/>
    <lineage>
        <taxon>unclassified sequences</taxon>
        <taxon>metagenomes</taxon>
        <taxon>organismal metagenomes</taxon>
    </lineage>
</organism>
<reference evidence="1" key="1">
    <citation type="journal article" date="2020" name="Nature">
        <title>Giant virus diversity and host interactions through global metagenomics.</title>
        <authorList>
            <person name="Schulz F."/>
            <person name="Roux S."/>
            <person name="Paez-Espino D."/>
            <person name="Jungbluth S."/>
            <person name="Walsh D.A."/>
            <person name="Denef V.J."/>
            <person name="McMahon K.D."/>
            <person name="Konstantinidis K.T."/>
            <person name="Eloe-Fadrosh E.A."/>
            <person name="Kyrpides N.C."/>
            <person name="Woyke T."/>
        </authorList>
    </citation>
    <scope>NUCLEOTIDE SEQUENCE</scope>
    <source>
        <strain evidence="1">GVMAG-M-3300023184-53</strain>
    </source>
</reference>
<evidence type="ECO:0000313" key="1">
    <source>
        <dbReference type="EMBL" id="QHT89289.1"/>
    </source>
</evidence>
<name>A0A6C0I950_9ZZZZ</name>
<protein>
    <submittedName>
        <fullName evidence="1">Uncharacterized protein</fullName>
    </submittedName>
</protein>
<dbReference type="AlphaFoldDB" id="A0A6C0I950"/>